<accession>A0AAD5MS11</accession>
<dbReference type="PANTHER" id="PTHR21974:SF2">
    <property type="entry name" value="RE15880P"/>
    <property type="match status" value="1"/>
</dbReference>
<evidence type="ECO:0000313" key="1">
    <source>
        <dbReference type="EMBL" id="KAJ1360723.1"/>
    </source>
</evidence>
<reference evidence="1" key="1">
    <citation type="submission" date="2021-06" db="EMBL/GenBank/DDBJ databases">
        <title>Parelaphostrongylus tenuis whole genome reference sequence.</title>
        <authorList>
            <person name="Garwood T.J."/>
            <person name="Larsen P.A."/>
            <person name="Fountain-Jones N.M."/>
            <person name="Garbe J.R."/>
            <person name="Macchietto M.G."/>
            <person name="Kania S.A."/>
            <person name="Gerhold R.W."/>
            <person name="Richards J.E."/>
            <person name="Wolf T.M."/>
        </authorList>
    </citation>
    <scope>NUCLEOTIDE SEQUENCE</scope>
    <source>
        <strain evidence="1">MNPRO001-30</strain>
        <tissue evidence="1">Meninges</tissue>
    </source>
</reference>
<comment type="caution">
    <text evidence="1">The sequence shown here is derived from an EMBL/GenBank/DDBJ whole genome shotgun (WGS) entry which is preliminary data.</text>
</comment>
<gene>
    <name evidence="1" type="ORF">KIN20_019764</name>
</gene>
<sequence>MCGNTAHNTVNITNRICCNYAIVLFTVQDNLERLQFQGEWDDRFRKEKREYEAALSKQDAIEKELELSRTKFETAQRIMDIYKEQTDNLLALYDKQDKLLIGIFGDDYASEKENVLEGEVDEMMDWQQRVALAMFKWTNGRVLLVHALTQITFGINRWQDIKKIDVREVDSSLKTWNISMIDSVRDEDHRE</sequence>
<protein>
    <submittedName>
        <fullName evidence="1">Uncharacterized protein</fullName>
    </submittedName>
</protein>
<proteinExistence type="predicted"/>
<dbReference type="AlphaFoldDB" id="A0AAD5MS11"/>
<dbReference type="GO" id="GO:0005929">
    <property type="term" value="C:cilium"/>
    <property type="evidence" value="ECO:0007669"/>
    <property type="project" value="TreeGrafter"/>
</dbReference>
<evidence type="ECO:0000313" key="2">
    <source>
        <dbReference type="Proteomes" id="UP001196413"/>
    </source>
</evidence>
<name>A0AAD5MS11_PARTN</name>
<keyword evidence="2" id="KW-1185">Reference proteome</keyword>
<dbReference type="EMBL" id="JAHQIW010003945">
    <property type="protein sequence ID" value="KAJ1360723.1"/>
    <property type="molecule type" value="Genomic_DNA"/>
</dbReference>
<organism evidence="1 2">
    <name type="scientific">Parelaphostrongylus tenuis</name>
    <name type="common">Meningeal worm</name>
    <dbReference type="NCBI Taxonomy" id="148309"/>
    <lineage>
        <taxon>Eukaryota</taxon>
        <taxon>Metazoa</taxon>
        <taxon>Ecdysozoa</taxon>
        <taxon>Nematoda</taxon>
        <taxon>Chromadorea</taxon>
        <taxon>Rhabditida</taxon>
        <taxon>Rhabditina</taxon>
        <taxon>Rhabditomorpha</taxon>
        <taxon>Strongyloidea</taxon>
        <taxon>Metastrongylidae</taxon>
        <taxon>Parelaphostrongylus</taxon>
    </lineage>
</organism>
<dbReference type="PANTHER" id="PTHR21974">
    <property type="entry name" value="RE15880P"/>
    <property type="match status" value="1"/>
</dbReference>
<dbReference type="Proteomes" id="UP001196413">
    <property type="component" value="Unassembled WGS sequence"/>
</dbReference>